<evidence type="ECO:0000256" key="1">
    <source>
        <dbReference type="SAM" id="SignalP"/>
    </source>
</evidence>
<dbReference type="EMBL" id="CDMY01000582">
    <property type="protein sequence ID" value="CEM24545.1"/>
    <property type="molecule type" value="Genomic_DNA"/>
</dbReference>
<protein>
    <submittedName>
        <fullName evidence="2">Uncharacterized protein</fullName>
    </submittedName>
</protein>
<dbReference type="AlphaFoldDB" id="A0A0G4G7H4"/>
<sequence length="243" mass="26780">MMNRRFLVLLHLTFTAVKANGELSRVRVDSEHNRANATSDSASSAIFDALSIVAPWDQEVTLASLLLTKPLKGLAVSRHAAIGSYCWIRVSPRDAKTTLQLQGPKDIVTPDLVPSFTDGEKERLLTGQVVDKTADNGQHYRVSEWHRAADLPLFTLPNGTQVWVSPIHAGLVPSKAGGLSCAVDLRIPDTLTDLFYDNVDRIQMLKYQKLVSLEDSVRHLEGPAAVKETLTHVIVKAHTECPR</sequence>
<proteinExistence type="predicted"/>
<reference evidence="2 3" key="1">
    <citation type="submission" date="2014-11" db="EMBL/GenBank/DDBJ databases">
        <authorList>
            <person name="Zhu J."/>
            <person name="Qi W."/>
            <person name="Song R."/>
        </authorList>
    </citation>
    <scope>NUCLEOTIDE SEQUENCE [LARGE SCALE GENOMIC DNA]</scope>
</reference>
<name>A0A0G4G7H4_VITBC</name>
<evidence type="ECO:0000313" key="2">
    <source>
        <dbReference type="EMBL" id="CEM24545.1"/>
    </source>
</evidence>
<feature type="signal peptide" evidence="1">
    <location>
        <begin position="1"/>
        <end position="19"/>
    </location>
</feature>
<evidence type="ECO:0000313" key="3">
    <source>
        <dbReference type="Proteomes" id="UP000041254"/>
    </source>
</evidence>
<dbReference type="Proteomes" id="UP000041254">
    <property type="component" value="Unassembled WGS sequence"/>
</dbReference>
<keyword evidence="1" id="KW-0732">Signal</keyword>
<accession>A0A0G4G7H4</accession>
<feature type="chain" id="PRO_5005189606" evidence="1">
    <location>
        <begin position="20"/>
        <end position="243"/>
    </location>
</feature>
<dbReference type="VEuPathDB" id="CryptoDB:Vbra_9696"/>
<dbReference type="InParanoid" id="A0A0G4G7H4"/>
<gene>
    <name evidence="2" type="ORF">Vbra_9696</name>
</gene>
<organism evidence="2 3">
    <name type="scientific">Vitrella brassicaformis (strain CCMP3155)</name>
    <dbReference type="NCBI Taxonomy" id="1169540"/>
    <lineage>
        <taxon>Eukaryota</taxon>
        <taxon>Sar</taxon>
        <taxon>Alveolata</taxon>
        <taxon>Colpodellida</taxon>
        <taxon>Vitrellaceae</taxon>
        <taxon>Vitrella</taxon>
    </lineage>
</organism>
<keyword evidence="3" id="KW-1185">Reference proteome</keyword>